<dbReference type="Pfam" id="PF07728">
    <property type="entry name" value="AAA_5"/>
    <property type="match status" value="1"/>
</dbReference>
<evidence type="ECO:0000256" key="6">
    <source>
        <dbReference type="ARBA" id="ARBA00022859"/>
    </source>
</evidence>
<evidence type="ECO:0000256" key="1">
    <source>
        <dbReference type="ARBA" id="ARBA00004496"/>
    </source>
</evidence>
<dbReference type="InterPro" id="IPR013783">
    <property type="entry name" value="Ig-like_fold"/>
</dbReference>
<dbReference type="SMART" id="SM00382">
    <property type="entry name" value="AAA"/>
    <property type="match status" value="2"/>
</dbReference>
<feature type="domain" description="RZ-type" evidence="7">
    <location>
        <begin position="3632"/>
        <end position="3704"/>
    </location>
</feature>
<reference evidence="8" key="1">
    <citation type="submission" date="2021-06" db="EMBL/GenBank/DDBJ databases">
        <authorList>
            <person name="Kallberg Y."/>
            <person name="Tangrot J."/>
            <person name="Rosling A."/>
        </authorList>
    </citation>
    <scope>NUCLEOTIDE SEQUENCE</scope>
    <source>
        <strain evidence="8">FL966</strain>
    </source>
</reference>
<organism evidence="8 9">
    <name type="scientific">Cetraspora pellucida</name>
    <dbReference type="NCBI Taxonomy" id="1433469"/>
    <lineage>
        <taxon>Eukaryota</taxon>
        <taxon>Fungi</taxon>
        <taxon>Fungi incertae sedis</taxon>
        <taxon>Mucoromycota</taxon>
        <taxon>Glomeromycotina</taxon>
        <taxon>Glomeromycetes</taxon>
        <taxon>Diversisporales</taxon>
        <taxon>Gigasporaceae</taxon>
        <taxon>Cetraspora</taxon>
    </lineage>
</organism>
<dbReference type="GO" id="GO:0002376">
    <property type="term" value="P:immune system process"/>
    <property type="evidence" value="ECO:0007669"/>
    <property type="project" value="UniProtKB-KW"/>
</dbReference>
<dbReference type="GO" id="GO:0016887">
    <property type="term" value="F:ATP hydrolysis activity"/>
    <property type="evidence" value="ECO:0007669"/>
    <property type="project" value="InterPro"/>
</dbReference>
<proteinExistence type="predicted"/>
<dbReference type="InterPro" id="IPR011704">
    <property type="entry name" value="ATPase_dyneun-rel_AAA"/>
</dbReference>
<comment type="caution">
    <text evidence="8">The sequence shown here is derived from an EMBL/GenBank/DDBJ whole genome shotgun (WGS) entry which is preliminary data.</text>
</comment>
<dbReference type="PROSITE" id="PS51981">
    <property type="entry name" value="ZF_RZ"/>
    <property type="match status" value="1"/>
</dbReference>
<dbReference type="SUPFAM" id="SSF52540">
    <property type="entry name" value="P-loop containing nucleoside triphosphate hydrolases"/>
    <property type="match status" value="2"/>
</dbReference>
<dbReference type="Gene3D" id="3.40.50.300">
    <property type="entry name" value="P-loop containing nucleotide triphosphate hydrolases"/>
    <property type="match status" value="1"/>
</dbReference>
<dbReference type="GO" id="GO:0008270">
    <property type="term" value="F:zinc ion binding"/>
    <property type="evidence" value="ECO:0007669"/>
    <property type="project" value="UniProtKB-KW"/>
</dbReference>
<keyword evidence="3" id="KW-0479">Metal-binding</keyword>
<keyword evidence="5" id="KW-0862">Zinc</keyword>
<dbReference type="InterPro" id="IPR046439">
    <property type="entry name" value="ZF_RZ_dom"/>
</dbReference>
<dbReference type="Pfam" id="PF20173">
    <property type="entry name" value="ZnF_RZ-type"/>
    <property type="match status" value="1"/>
</dbReference>
<comment type="subcellular location">
    <subcellularLocation>
        <location evidence="1">Cytoplasm</location>
    </subcellularLocation>
</comment>
<dbReference type="Proteomes" id="UP000789759">
    <property type="component" value="Unassembled WGS sequence"/>
</dbReference>
<evidence type="ECO:0000256" key="4">
    <source>
        <dbReference type="ARBA" id="ARBA00022771"/>
    </source>
</evidence>
<name>A0A9N9G9J5_9GLOM</name>
<evidence type="ECO:0000256" key="5">
    <source>
        <dbReference type="ARBA" id="ARBA00022833"/>
    </source>
</evidence>
<evidence type="ECO:0000259" key="7">
    <source>
        <dbReference type="PROSITE" id="PS51981"/>
    </source>
</evidence>
<evidence type="ECO:0000256" key="3">
    <source>
        <dbReference type="ARBA" id="ARBA00022723"/>
    </source>
</evidence>
<dbReference type="PANTHER" id="PTHR22605">
    <property type="entry name" value="RZ-TYPE DOMAIN-CONTAINING PROTEIN"/>
    <property type="match status" value="1"/>
</dbReference>
<dbReference type="InterPro" id="IPR003593">
    <property type="entry name" value="AAA+_ATPase"/>
</dbReference>
<dbReference type="PANTHER" id="PTHR22605:SF1">
    <property type="entry name" value="RZ-TYPE DOMAIN-CONTAINING PROTEIN"/>
    <property type="match status" value="1"/>
</dbReference>
<dbReference type="GO" id="GO:0004842">
    <property type="term" value="F:ubiquitin-protein transferase activity"/>
    <property type="evidence" value="ECO:0007669"/>
    <property type="project" value="InterPro"/>
</dbReference>
<evidence type="ECO:0000256" key="2">
    <source>
        <dbReference type="ARBA" id="ARBA00022490"/>
    </source>
</evidence>
<dbReference type="InterPro" id="IPR027417">
    <property type="entry name" value="P-loop_NTPase"/>
</dbReference>
<dbReference type="SUPFAM" id="SSF49452">
    <property type="entry name" value="Starch-binding domain-like"/>
    <property type="match status" value="1"/>
</dbReference>
<dbReference type="GO" id="GO:0005524">
    <property type="term" value="F:ATP binding"/>
    <property type="evidence" value="ECO:0007669"/>
    <property type="project" value="InterPro"/>
</dbReference>
<accession>A0A9N9G9J5</accession>
<dbReference type="Gene3D" id="2.60.40.10">
    <property type="entry name" value="Immunoglobulins"/>
    <property type="match status" value="1"/>
</dbReference>
<keyword evidence="9" id="KW-1185">Reference proteome</keyword>
<keyword evidence="2" id="KW-0963">Cytoplasm</keyword>
<evidence type="ECO:0000313" key="9">
    <source>
        <dbReference type="Proteomes" id="UP000789759"/>
    </source>
</evidence>
<protein>
    <submittedName>
        <fullName evidence="8">25172_t:CDS:1</fullName>
    </submittedName>
</protein>
<dbReference type="OrthoDB" id="2400221at2759"/>
<dbReference type="EMBL" id="CAJVQA010003907">
    <property type="protein sequence ID" value="CAG8586559.1"/>
    <property type="molecule type" value="Genomic_DNA"/>
</dbReference>
<dbReference type="GO" id="GO:0030246">
    <property type="term" value="F:carbohydrate binding"/>
    <property type="evidence" value="ECO:0007669"/>
    <property type="project" value="InterPro"/>
</dbReference>
<keyword evidence="6" id="KW-0391">Immunity</keyword>
<dbReference type="InterPro" id="IPR031248">
    <property type="entry name" value="RNF213"/>
</dbReference>
<gene>
    <name evidence="8" type="ORF">CPELLU_LOCUS6340</name>
</gene>
<dbReference type="GO" id="GO:0005737">
    <property type="term" value="C:cytoplasm"/>
    <property type="evidence" value="ECO:0007669"/>
    <property type="project" value="UniProtKB-SubCell"/>
</dbReference>
<sequence length="4342" mass="505429">MSNNKDININIIFHVHLPFDTNSYKPAVLGNCNALGDWKKPKVLLRQVPNSTLWVSDPVNISATSDIEYKYCLVSSSWIPSAILDPLNFEGSGHRSNRQMIHRDYIYDVWKDSEKFKKSKNSNEYYAFIDYIYKNIKSPDSLRLGIINYQHILNTHREEFRRIIGFINQILSTSKTKEQVLFLCVLLGHYMDQQKGWSHESSLPNKFPSSTVIKEFKNIDDYSSLPSGAENMVVKAFNALIQHNSKYGFLDWITIFALTPKLDASYSFIDSIELYDYKQRPDLFIKLLKEIRPSINYLKGSNQIALNKMMNKIIRMSYDAECLVRLRESFEDLENNNFLQKIRTKLLELVKGKQQCWDDENISSLKRLLKEPNFGWQHREYASVLKAIAESNQRIVLELFPEIYKFILGLNIETPLQILNQGLQAGYLSIKKELEQESIKWFINICKQKSSAYDVCRYLSLMHSTSKHGREILNKLLNHDIVTSLPDDSMFSIMSRIDNFHEDIITHFTSLVKGKIGPLVQVPDERLMKIIIQICGSTSLNIRNHSCEEILFFILDHLQQVKGVRFSDLESFQLSLFQFAKFWMTIFKAKGCKQKLRSHPYFKETCETVIHLAMNIRNRTITIRLLQKIFKYFINNRILKDYINSAIENYPSKSDVITDEIMEESYNKCCNYNSTLERLRKFYEKFCSPQLVIDVKQYFDNLEKRLTDATLKESYIKNHWSMHSMTIEIMNQYYHFVDSRTFYNVFQIALKPKLTVEQVMDKIIKEAVENYMNICKEYSKWENIKCSIATEFWKNIKAEHVDQEINFVTPYFDKPNNAYNIQRLITSLKLLVFISPTLERLDRLLTVVEALEIIQSDQTFWVKEFIHNLKDKELILCQLHEIFDQLNKIEQMSSLTDEVWLVIEEICSAKDFVIFLKSLVGHNLKNLINGVDDHSDERLIQENTVQTFIQIKQTLEPLLEKRMASDDAQSTVQEFLQILCGIIKKNPSLVPKLRLCNANAQALKNMHRSISNHGEVTKEKIFYSVTKGEFSFKQMKDNENIYTATLSYPSENSPGDIANYTFENLQDLRSHALFIAKTPTNTKAFTNEKNSNDENEANDISLDHMNQFVDRVDLAQEIIDVASSLKELGHFKYRDFQKSTRSTKDMENLLKILLDDLQNWEAIVNEAQQKHYYLTFFLAQHILTFYDYFSCNDTRPNIKEKCSMLLRYVNDKAKLPNIDSDNIKITLAPKNYHLILRKIGTILHGIFSQIPITQRKMTASINREAVIAINQGCLFIAKCNNKLKVPNIIMSLCNLHNRCYPEAWQVLICKSSTTEEELLTFTKRCFFAAKNGYGDHLFFIANVEFLDFELQYQLVSNIRSLSQQEKKFYLVLICCLENNMHHHILDQFPEHTHVIQGIDAGSMQNIYKELCPKVFVVSSKLSGQGKTKWIEAQSSIQRLIPRKFLISDGITFGALVNKLSEIRLRNTESLHLNIMLIYNHYDVNMFLFEFLSFKIVRYRTNFLNIPSALIYIEIESTMNQDLSLNSIPIIGHLKREDLTWNINNIIIPQDVNNPIQIVTRYLDAYDRNTINTTDIDFDDEVKLISETNCRKLLQKYFFDKVTPDIENYRFLEIFVNVLADQLKRMSSSVFFRVETLKLMAADNNIRKTLLETLIGVSMDFATRSVNSKKDQSKNLSNEKGGDISITSIKHWEDSNHLLVFFLSQSPDSISALYRDKSKVPNNVENLLRSQHYPVNSNFALDDYDNMPSEDILKKLEYLARKTHEKREYAPYALSMDNLLKMALILLRSRANIPVVICGEAGCGKTSLIQFLSTVVDVELQILNLHAGVTKERIFKFLSDAEVVAEKSELWLFFDEINTCNHIGVLADLIAHRLLLGKEIHKNIRLFAACNPYRFRQRADTQAGLSFDRYEQKNSLVYQVRPLPDQILDYVWDYGVLKPSNEKIYINMMVKRYQNDPKQIILFTELLFASQEFVRTHEGVHSVSLRDVKRAIIIFKFFCKSLSERQKLTEKISEEQTDFRFKVVPDIVYNIVNDLKSYFEDGPNNIIKSYILAINLCYQVRFFDQELRNRYQERMCTIFEELGVEMNSKTFTEIVRGEQKDFMRRMTKPNMVAENFALLENVLAITVCILNHIPVFIIGAPGASKSLAVRLVSQSLRGNDSDDPYFRTLPQVYVVPHQGSSSSTSEGISTVFDKANNYQKGNSIEDPLITVVLLDEIGLAEKSPHNPLKVLHSLLEPNYPAELPEVAVIGISNWRLDNSKSSRALLVQRPNIENDDLIDTTKLLLGGCTESQFKALADSYLEYKNVQPINNFHGLRDYYFLVKSLSREESAQMALARNFGGTNQMNEIYRVHFQKVVTEFHESIDDLKNFSIEDLIKANLKDKNARHLMVIGKSASIVNILTYKLKQWNKLDADFDSEPVVIYGSQFPNDFDGDYQYSILSLIMMCMEEGRSLILTDLDTIYGSLYDLWNQNYITIGKEGNQTFCTRVALGAYSNPLVTVHEKFRCILVLNEEKVNYSDPPLLNRFEKQRMTISDIIDDDMKKILNKLTVWSKHISTLTNMEGENASKFNENDIFVGFDKEETLQSLVIYNSKDQNLRGEMAILDKCKELLIGIALPDGIVRSKKSMLSNEEIDYWYNFYFKQDHEDFPSYIRSLINSKKARGFSSIIYTFSNVNTDIKSCLKNILKCQIDKLSTFKSEAQLQSRVKHFWLESKDEILILQCDLDAANSKCIKLAKFIIDQYKNKFMASKYSVNQVKHVCIILHLRKENVSSTISSFDFMCGWDLFTIETLVLQEYPLQAYLDKDLITVLKTAYTFEKVIEHELLWCLLCIEFPPSYESAKYIQSLVQKILCHKEFMNWMKTRTFELLHDDQFKNWQLEVAVNKKDLYLYSSFSIALQIYIRHQVRMLVAQLLIALEKLSGFLILDSDNLLNKENSNNQSNNENNSIIFAFWEPILMNTKIINIENIKIPYKITDCVHGLKLPFSRYFMEQINKFKSIYQDDLMMLEGIPDNLEENGDLKLHIIDNCIERFSDHIMSIVPVLKLPRYKFQNLYFNDFVAIVSHGKTNNSKILCRIMSHHMRQEVPDPIRLHVFWWDYEDLILTKLQLVLLFPIIEKEILNTNFDNNEEFDFDDYLLKRQSDIMINKFCDIIDNNINIEGDNFYDIGEENVHKAENNKKYSSYYDQNNLTHIQSKLQYWQCCVANILSIACNLPNSLNNSSLNILRGYNDLSKSIPLAQLLQIKQCGTDLFSKQSIDIIFRIFDKLDRTKINLFSRQSFTFRCLNTIPLKTPVPENEEQNGLLFFNLISNPKTVEGTKRLQIIENILANQKCSEMSALCCDVIQTQLSTIYQFDKLSSYFLKATDILISNSKKLQKITAIAILKVFANEFWGHTNFIENLTKHTEYKHTEYKLSIDKIDALNKRLKIDHPLIYSFTIYLLKSLYLKGLTTYEIKKFCDMQQQNLPWTRILKVDCDNRLGFNPFWYNEQFKQVDLLFKTISYSDESSVNDTFNLFIENNEITQKILLAGMIMNKFYLIRASRELNANEEILLQKIFKYLQSSQLPEHYKMYLLNFMTNDHQLYKLSPNAKNTEVFISSIVVHVVALNISCSVNSSPLAAYMQALHDYKDNYILTCPSDELASITNIIIANDSGTRRYRCKCGNPYFINKCGRPDDIGKCNQCNNTIGGLNHNLNEGSSIIDKDKIKQSINVNDIQGYIIEDIFETDYTVRTLHPASYRILHLFLHVIIGVQAHLPTTIAFIKNQDCDIVQYCKKHIETDWKVLKKIFNCDDETLTLGIHSILSDMVQESQKNVEKFTSPAQREVWEGYFNQRYVLPKIREFIKTANDFREALNNNTDNSLEINETMNVNDQYNEKYLPLLWRLIKKPDLDNFRSYYNTNTENKELFPLLNIFLKHETHLNLIRHLLPIMKFTQILFSSLSYNIERQKAQNLTFQQFIEGESISDDTGKTRKFLNAAFNNFAKSWNCVIPHVKRYRCKDLSQKIPKLHSKLSIIYGLYMHESTDNYLYLCAIIEFLVQLQNNFLSDVVDISPGTCQSLKFIEKLDNQKPRYHLQSINLENIKSEQIIVYDDISEIFSYCQYNLRLGCGQEIQYDLYKIEAELALELVYEKKLLKANKNQMYLNTFAYSKELFSRSMTILEDIKDLIHQEPIPANSKPVLTDNKNELLLALEITICFLKQTSGGDRNTLISDYIEKWIKSCVLRKDYSSYELLTRTGLQLKHIVALYELVEEHVADIIADQIDSKYKAELRESITQAIIESLDFENPISEKSTEIPAKAFLTALKRFIFRYLMTDNEIIKENDPLSIYLVDNMLHGCWPDYVSINVV</sequence>
<evidence type="ECO:0000313" key="8">
    <source>
        <dbReference type="EMBL" id="CAG8586559.1"/>
    </source>
</evidence>
<dbReference type="InterPro" id="IPR013784">
    <property type="entry name" value="Carb-bd-like_fold"/>
</dbReference>
<keyword evidence="4" id="KW-0863">Zinc-finger</keyword>